<feature type="domain" description="Glycosyl transferase family 1" evidence="2">
    <location>
        <begin position="190"/>
        <end position="356"/>
    </location>
</feature>
<dbReference type="Proteomes" id="UP000292110">
    <property type="component" value="Unassembled WGS sequence"/>
</dbReference>
<dbReference type="AlphaFoldDB" id="A0A4Q6XGK8"/>
<proteinExistence type="predicted"/>
<accession>A0A4Q6XGK8</accession>
<gene>
    <name evidence="4" type="ORF">EXE30_11260</name>
</gene>
<dbReference type="Pfam" id="PF13439">
    <property type="entry name" value="Glyco_transf_4"/>
    <property type="match status" value="1"/>
</dbReference>
<dbReference type="PANTHER" id="PTHR46401:SF2">
    <property type="entry name" value="GLYCOSYLTRANSFERASE WBBK-RELATED"/>
    <property type="match status" value="1"/>
</dbReference>
<dbReference type="Gene3D" id="3.40.50.2000">
    <property type="entry name" value="Glycogen Phosphorylase B"/>
    <property type="match status" value="2"/>
</dbReference>
<reference evidence="4 5" key="1">
    <citation type="submission" date="2019-02" db="EMBL/GenBank/DDBJ databases">
        <title>The draft genome of Acinetobacter halotolerans strain JCM 31009.</title>
        <authorList>
            <person name="Qin J."/>
            <person name="Feng Y."/>
            <person name="Nemec A."/>
            <person name="Zong Z."/>
        </authorList>
    </citation>
    <scope>NUCLEOTIDE SEQUENCE [LARGE SCALE GENOMIC DNA]</scope>
    <source>
        <strain evidence="4 5">JCM 31009</strain>
    </source>
</reference>
<evidence type="ECO:0000313" key="4">
    <source>
        <dbReference type="EMBL" id="RZF51149.1"/>
    </source>
</evidence>
<dbReference type="EMBL" id="SGIM01000009">
    <property type="protein sequence ID" value="RZF51149.1"/>
    <property type="molecule type" value="Genomic_DNA"/>
</dbReference>
<feature type="domain" description="Glycosyltransferase subfamily 4-like N-terminal" evidence="3">
    <location>
        <begin position="21"/>
        <end position="177"/>
    </location>
</feature>
<evidence type="ECO:0000259" key="2">
    <source>
        <dbReference type="Pfam" id="PF00534"/>
    </source>
</evidence>
<organism evidence="4 5">
    <name type="scientific">Acinetobacter halotolerans</name>
    <dbReference type="NCBI Taxonomy" id="1752076"/>
    <lineage>
        <taxon>Bacteria</taxon>
        <taxon>Pseudomonadati</taxon>
        <taxon>Pseudomonadota</taxon>
        <taxon>Gammaproteobacteria</taxon>
        <taxon>Moraxellales</taxon>
        <taxon>Moraxellaceae</taxon>
        <taxon>Acinetobacter</taxon>
    </lineage>
</organism>
<protein>
    <submittedName>
        <fullName evidence="4">Glycosyltransferase</fullName>
    </submittedName>
</protein>
<sequence length="377" mass="43124">MKVLNVVLNNFTNDSRVLKTSMSLKESGYNVTIVAYHDEQVKEEEVVQGISVKRLKLLSKKVGSNPIAILIKFLEFIFKVVFLSKRMGIEIAHVNDLQGLMVGVFLKICKPSIRIVYDSHEWQIDHVPNQSIWKQKVLYIIEKMAINFANKVIVVSDSIADEYVKVYNIDKPYVILNCPYYTKVEKDDIYRSTFNISKNMKIFLYQGALNKGRGIECLIRVFESLSNDSVCIVFMGYGALVSEIKDAALRSNKIYYHDAVRPEIIYQYTSSADVGICLIEDCCLSYRYCLPNKLFEYTMAGLPVLVSALPELERFVTKNKNGLTVDINDSHMILNALDVLSQNSNLIDEMSKNAEKLSSIYHWDEQAKILLDIYNNL</sequence>
<keyword evidence="1 4" id="KW-0808">Transferase</keyword>
<dbReference type="PANTHER" id="PTHR46401">
    <property type="entry name" value="GLYCOSYLTRANSFERASE WBBK-RELATED"/>
    <property type="match status" value="1"/>
</dbReference>
<dbReference type="SUPFAM" id="SSF53756">
    <property type="entry name" value="UDP-Glycosyltransferase/glycogen phosphorylase"/>
    <property type="match status" value="1"/>
</dbReference>
<comment type="caution">
    <text evidence="4">The sequence shown here is derived from an EMBL/GenBank/DDBJ whole genome shotgun (WGS) entry which is preliminary data.</text>
</comment>
<evidence type="ECO:0000313" key="5">
    <source>
        <dbReference type="Proteomes" id="UP000292110"/>
    </source>
</evidence>
<dbReference type="InterPro" id="IPR001296">
    <property type="entry name" value="Glyco_trans_1"/>
</dbReference>
<dbReference type="Pfam" id="PF00534">
    <property type="entry name" value="Glycos_transf_1"/>
    <property type="match status" value="1"/>
</dbReference>
<evidence type="ECO:0000256" key="1">
    <source>
        <dbReference type="ARBA" id="ARBA00022679"/>
    </source>
</evidence>
<keyword evidence="5" id="KW-1185">Reference proteome</keyword>
<dbReference type="GO" id="GO:0016757">
    <property type="term" value="F:glycosyltransferase activity"/>
    <property type="evidence" value="ECO:0007669"/>
    <property type="project" value="InterPro"/>
</dbReference>
<evidence type="ECO:0000259" key="3">
    <source>
        <dbReference type="Pfam" id="PF13439"/>
    </source>
</evidence>
<name>A0A4Q6XGK8_9GAMM</name>
<dbReference type="GO" id="GO:0009103">
    <property type="term" value="P:lipopolysaccharide biosynthetic process"/>
    <property type="evidence" value="ECO:0007669"/>
    <property type="project" value="TreeGrafter"/>
</dbReference>
<dbReference type="InterPro" id="IPR028098">
    <property type="entry name" value="Glyco_trans_4-like_N"/>
</dbReference>